<dbReference type="Pfam" id="PF00690">
    <property type="entry name" value="Cation_ATPase_N"/>
    <property type="match status" value="1"/>
</dbReference>
<accession>Q6AHS8</accession>
<protein>
    <submittedName>
        <fullName evidence="2">Calcium transporting ATPase (Atp), putative</fullName>
    </submittedName>
</protein>
<dbReference type="InterPro" id="IPR023298">
    <property type="entry name" value="ATPase_P-typ_TM_dom_sf"/>
</dbReference>
<name>Q6AHS8_PNECA</name>
<dbReference type="AlphaFoldDB" id="Q6AHS8"/>
<reference evidence="2" key="1">
    <citation type="journal article" date="2004" name="Nature">
        <title>Genome duplication in the teleost fish Tetraodon nigroviridis reveals the early vertebrate proto-karyotype.</title>
        <authorList>
            <person name="Jaillon O."/>
            <person name="Aury J.-M."/>
            <person name="Brunet F."/>
            <person name="Petit J.-L."/>
            <person name="Stange-Thomann N."/>
            <person name="Mauceli E."/>
            <person name="Bouneau L."/>
            <person name="Fischer C."/>
            <person name="Ozouf-Costaz C."/>
            <person name="Bernot A."/>
            <person name="Nicaud S."/>
            <person name="Jaffe D."/>
            <person name="Fisher S."/>
            <person name="Lutfalla G."/>
            <person name="Dossat C."/>
            <person name="Segurens B."/>
            <person name="Dasilva C."/>
            <person name="Salanoubat M."/>
            <person name="Levy M."/>
            <person name="Boudet N."/>
            <person name="Castellano S."/>
            <person name="Anthouard V."/>
            <person name="Jubin C."/>
            <person name="Castelli V."/>
            <person name="Katinka M."/>
            <person name="Vacherie B."/>
            <person name="Biemont C."/>
            <person name="Skalli Z."/>
            <person name="Cattolico L."/>
            <person name="Poulain J."/>
            <person name="De Berardinis V."/>
            <person name="Cruaud C."/>
            <person name="Duprat S."/>
            <person name="Brottier P."/>
            <person name="Coutanceau J.-P."/>
            <person name="Gouzy J."/>
            <person name="Parra G."/>
            <person name="Lardier G."/>
            <person name="Chapple C."/>
            <person name="McKernan K.J."/>
            <person name="McEwan P."/>
            <person name="Bosak S."/>
            <person name="Kellis M."/>
            <person name="Volff J.-N."/>
            <person name="Guigo R."/>
            <person name="Zody M.C."/>
            <person name="Mesirov J."/>
            <person name="Lindblad-Toh K."/>
            <person name="Birren B."/>
            <person name="Nusbaum C."/>
            <person name="Kahn D."/>
            <person name="Robinson-Rechavi M."/>
            <person name="Laudet V."/>
            <person name="Schachter V."/>
            <person name="Quetier F."/>
            <person name="Saurin W."/>
            <person name="Scarpelli C."/>
            <person name="Wincker P."/>
            <person name="Lander E.S."/>
            <person name="Weissenbach J."/>
            <person name="Roest Crollius H."/>
        </authorList>
    </citation>
    <scope>NUCLEOTIDE SEQUENCE</scope>
</reference>
<dbReference type="VEuPathDB" id="FungiDB:T552_01107"/>
<dbReference type="SMART" id="SM00831">
    <property type="entry name" value="Cation_ATPase_N"/>
    <property type="match status" value="1"/>
</dbReference>
<organism evidence="2">
    <name type="scientific">Pneumocystis carinii</name>
    <dbReference type="NCBI Taxonomy" id="4754"/>
    <lineage>
        <taxon>Eukaryota</taxon>
        <taxon>Fungi</taxon>
        <taxon>Dikarya</taxon>
        <taxon>Ascomycota</taxon>
        <taxon>Taphrinomycotina</taxon>
        <taxon>Pneumocystomycetes</taxon>
        <taxon>Pneumocystaceae</taxon>
        <taxon>Pneumocystis</taxon>
    </lineage>
</organism>
<feature type="domain" description="Cation-transporting P-type ATPase N-terminal" evidence="1">
    <location>
        <begin position="19"/>
        <end position="82"/>
    </location>
</feature>
<evidence type="ECO:0000259" key="1">
    <source>
        <dbReference type="SMART" id="SM00831"/>
    </source>
</evidence>
<dbReference type="EMBL" id="CR730243">
    <property type="protein sequence ID" value="CAH17893.1"/>
    <property type="molecule type" value="Genomic_DNA"/>
</dbReference>
<proteinExistence type="predicted"/>
<dbReference type="InterPro" id="IPR004014">
    <property type="entry name" value="ATPase_P-typ_cation-transptr_N"/>
</dbReference>
<evidence type="ECO:0000313" key="2">
    <source>
        <dbReference type="EMBL" id="CAH17893.1"/>
    </source>
</evidence>
<dbReference type="SUPFAM" id="SSF81665">
    <property type="entry name" value="Calcium ATPase, transmembrane domain M"/>
    <property type="match status" value="1"/>
</dbReference>
<reference evidence="2" key="2">
    <citation type="submission" date="2004-08" db="EMBL/GenBank/DDBJ databases">
        <authorList>
            <person name="Renauld H."/>
            <person name="Keely S.P."/>
            <person name="Barrell B."/>
            <person name="Stringer J.R."/>
            <person name="Berriman M."/>
            <person name="Aslett M.A."/>
            <person name="Hall N."/>
        </authorList>
    </citation>
    <scope>NUCLEOTIDE SEQUENCE</scope>
</reference>
<sequence length="88" mass="9827">MCYKNKSKNHVEVFQYSKHPFLLSPGHIEDVLSTSMENGLNSEEAEKRLLKYGANSLNNEGGVSVIAVLLRQAANAMTLVRIISNIFF</sequence>
<gene>
    <name evidence="2" type="primary">PC17D7.01</name>
</gene>